<reference evidence="1 2" key="1">
    <citation type="journal article" date="2020" name="Microbiome">
        <title>Single-cell genomics of uncultured bacteria reveals dietary fiber responders in the mouse gut microbiota.</title>
        <authorList>
            <person name="Chijiiwa R."/>
            <person name="Hosokawa M."/>
            <person name="Kogawa M."/>
            <person name="Nishikawa Y."/>
            <person name="Ide K."/>
            <person name="Sakanashi C."/>
            <person name="Takahashi K."/>
            <person name="Takeyama H."/>
        </authorList>
    </citation>
    <scope>NUCLEOTIDE SEQUENCE [LARGE SCALE GENOMIC DNA]</scope>
    <source>
        <strain evidence="1">IMSAGC_001</strain>
    </source>
</reference>
<evidence type="ECO:0000313" key="1">
    <source>
        <dbReference type="EMBL" id="GFH88473.1"/>
    </source>
</evidence>
<proteinExistence type="predicted"/>
<dbReference type="Proteomes" id="UP000491181">
    <property type="component" value="Unassembled WGS sequence"/>
</dbReference>
<dbReference type="RefSeq" id="WP_228767255.1">
    <property type="nucleotide sequence ID" value="NZ_BLLS01000220.1"/>
</dbReference>
<comment type="caution">
    <text evidence="1">The sequence shown here is derived from an EMBL/GenBank/DDBJ whole genome shotgun (WGS) entry which is preliminary data.</text>
</comment>
<dbReference type="EMBL" id="BLLS01000220">
    <property type="protein sequence ID" value="GFH88473.1"/>
    <property type="molecule type" value="Genomic_DNA"/>
</dbReference>
<evidence type="ECO:0000313" key="2">
    <source>
        <dbReference type="Proteomes" id="UP000491181"/>
    </source>
</evidence>
<gene>
    <name evidence="1" type="ORF">IMSAGC001_03916</name>
</gene>
<dbReference type="AlphaFoldDB" id="A0A7J0A7V0"/>
<organism evidence="1 2">
    <name type="scientific">Bacteroides acidifaciens</name>
    <dbReference type="NCBI Taxonomy" id="85831"/>
    <lineage>
        <taxon>Bacteria</taxon>
        <taxon>Pseudomonadati</taxon>
        <taxon>Bacteroidota</taxon>
        <taxon>Bacteroidia</taxon>
        <taxon>Bacteroidales</taxon>
        <taxon>Bacteroidaceae</taxon>
        <taxon>Bacteroides</taxon>
    </lineage>
</organism>
<accession>A0A7J0A7V0</accession>
<protein>
    <submittedName>
        <fullName evidence="1">Uncharacterized protein</fullName>
    </submittedName>
</protein>
<sequence>MYPFYTIIRTHCIDYLHKQNIHGGYVELTSQLTDKMIGVDSQLLDSRILRIREAMKELGATPPSSRST</sequence>
<name>A0A7J0A7V0_9BACE</name>